<accession>A0ABW2X147</accession>
<organism evidence="2 3">
    <name type="scientific">Streptomyces sanglieri</name>
    <dbReference type="NCBI Taxonomy" id="193460"/>
    <lineage>
        <taxon>Bacteria</taxon>
        <taxon>Bacillati</taxon>
        <taxon>Actinomycetota</taxon>
        <taxon>Actinomycetes</taxon>
        <taxon>Kitasatosporales</taxon>
        <taxon>Streptomycetaceae</taxon>
        <taxon>Streptomyces</taxon>
    </lineage>
</organism>
<evidence type="ECO:0000256" key="1">
    <source>
        <dbReference type="SAM" id="Phobius"/>
    </source>
</evidence>
<feature type="transmembrane region" description="Helical" evidence="1">
    <location>
        <begin position="6"/>
        <end position="27"/>
    </location>
</feature>
<evidence type="ECO:0008006" key="4">
    <source>
        <dbReference type="Google" id="ProtNLM"/>
    </source>
</evidence>
<sequence>MKSLLALALLLVPISALLLGVVLWSHIPLRNRVRMRLRAVKRRVGGEVERRRRGWALRDAEPLLQGGQDVLPQAVADRIVPGQGLTPEWVVRWWYAAQIRIPVMLVATLVLAVCVWNAKALLTWDPRPAGQRSTVTSPWDALQRWTMDLWDSIQSWSVQGDAFKILRVLIVALILSGVIPLVIRFFMVAAQHPEERARRERIRRRQTWRGPNRDDFQLCWPVVVLVLTAVECGREYKKLDTEQAGEDVPRVSLGAAERVLWRSARLRRGKARTHQDRAAADHIGRVVGALRAAEAQQDSNPKQALQDLTVMLLTIAERYAEGKVSHLLDEEQIGDAQKVVHREWVRLLVLGGVVVSAMAGAAFAGLPDAALTALLPLVVIIVGILVYRDKGPTPTQLRDLVIPR</sequence>
<dbReference type="EMBL" id="JBHTGL010000008">
    <property type="protein sequence ID" value="MFD0627490.1"/>
    <property type="molecule type" value="Genomic_DNA"/>
</dbReference>
<proteinExistence type="predicted"/>
<comment type="caution">
    <text evidence="2">The sequence shown here is derived from an EMBL/GenBank/DDBJ whole genome shotgun (WGS) entry which is preliminary data.</text>
</comment>
<reference evidence="3" key="1">
    <citation type="journal article" date="2019" name="Int. J. Syst. Evol. Microbiol.">
        <title>The Global Catalogue of Microorganisms (GCM) 10K type strain sequencing project: providing services to taxonomists for standard genome sequencing and annotation.</title>
        <authorList>
            <consortium name="The Broad Institute Genomics Platform"/>
            <consortium name="The Broad Institute Genome Sequencing Center for Infectious Disease"/>
            <person name="Wu L."/>
            <person name="Ma J."/>
        </authorList>
    </citation>
    <scope>NUCLEOTIDE SEQUENCE [LARGE SCALE GENOMIC DNA]</scope>
    <source>
        <strain evidence="3">JCM 12607</strain>
    </source>
</reference>
<protein>
    <recommendedName>
        <fullName evidence="4">Integral membrane protein</fullName>
    </recommendedName>
</protein>
<keyword evidence="1" id="KW-0472">Membrane</keyword>
<keyword evidence="1" id="KW-1133">Transmembrane helix</keyword>
<name>A0ABW2X147_9ACTN</name>
<gene>
    <name evidence="2" type="ORF">ACFQ2K_37355</name>
</gene>
<keyword evidence="1" id="KW-0812">Transmembrane</keyword>
<feature type="transmembrane region" description="Helical" evidence="1">
    <location>
        <begin position="344"/>
        <end position="363"/>
    </location>
</feature>
<evidence type="ECO:0000313" key="3">
    <source>
        <dbReference type="Proteomes" id="UP001596915"/>
    </source>
</evidence>
<keyword evidence="3" id="KW-1185">Reference proteome</keyword>
<feature type="transmembrane region" description="Helical" evidence="1">
    <location>
        <begin position="165"/>
        <end position="189"/>
    </location>
</feature>
<dbReference type="Proteomes" id="UP001596915">
    <property type="component" value="Unassembled WGS sequence"/>
</dbReference>
<feature type="transmembrane region" description="Helical" evidence="1">
    <location>
        <begin position="369"/>
        <end position="387"/>
    </location>
</feature>
<feature type="transmembrane region" description="Helical" evidence="1">
    <location>
        <begin position="101"/>
        <end position="118"/>
    </location>
</feature>
<evidence type="ECO:0000313" key="2">
    <source>
        <dbReference type="EMBL" id="MFD0627490.1"/>
    </source>
</evidence>